<gene>
    <name evidence="2" type="ORF">BO86DRAFT_394608</name>
</gene>
<dbReference type="InterPro" id="IPR050829">
    <property type="entry name" value="CorA_MIT"/>
</dbReference>
<protein>
    <recommendedName>
        <fullName evidence="4">Ankyrin repeat protein</fullName>
    </recommendedName>
</protein>
<dbReference type="EMBL" id="KZ824771">
    <property type="protein sequence ID" value="RAH86813.1"/>
    <property type="molecule type" value="Genomic_DNA"/>
</dbReference>
<sequence>MVDQLWLWCSGHANAASMIQTGAANLAGEEGPQHLVPGIINECAGAFFDPMKSLEDDFRFLDMFSNSISRIADGKVACYERFVKMLRISNQQDLMEIDTESGLLREIKDILDELRMIRVVWEDQLKVIEALMVRFSNVPRPPAWNVMREPVKRYVEKVQSMQREGEATVNSPNALMDLRQRHATLWEAKSTGMQGNTITVFTVVTILFLPASFMASFFALPIVQFSKAKSSDSLDLSYVVK</sequence>
<accession>A0A8T8XEU2</accession>
<dbReference type="AlphaFoldDB" id="A0A8T8XEU2"/>
<feature type="transmembrane region" description="Helical" evidence="1">
    <location>
        <begin position="198"/>
        <end position="223"/>
    </location>
</feature>
<evidence type="ECO:0000256" key="1">
    <source>
        <dbReference type="SAM" id="Phobius"/>
    </source>
</evidence>
<keyword evidence="3" id="KW-1185">Reference proteome</keyword>
<dbReference type="GO" id="GO:0046873">
    <property type="term" value="F:metal ion transmembrane transporter activity"/>
    <property type="evidence" value="ECO:0007669"/>
    <property type="project" value="InterPro"/>
</dbReference>
<dbReference type="GO" id="GO:0016020">
    <property type="term" value="C:membrane"/>
    <property type="evidence" value="ECO:0007669"/>
    <property type="project" value="InterPro"/>
</dbReference>
<dbReference type="Gene3D" id="1.20.58.340">
    <property type="entry name" value="Magnesium transport protein CorA, transmembrane region"/>
    <property type="match status" value="1"/>
</dbReference>
<keyword evidence="1" id="KW-0812">Transmembrane</keyword>
<dbReference type="RefSeq" id="XP_025532707.1">
    <property type="nucleotide sequence ID" value="XM_025673226.1"/>
</dbReference>
<keyword evidence="1" id="KW-0472">Membrane</keyword>
<dbReference type="OrthoDB" id="4511109at2759"/>
<organism evidence="2 3">
    <name type="scientific">Aspergillus japonicus CBS 114.51</name>
    <dbReference type="NCBI Taxonomy" id="1448312"/>
    <lineage>
        <taxon>Eukaryota</taxon>
        <taxon>Fungi</taxon>
        <taxon>Dikarya</taxon>
        <taxon>Ascomycota</taxon>
        <taxon>Pezizomycotina</taxon>
        <taxon>Eurotiomycetes</taxon>
        <taxon>Eurotiomycetidae</taxon>
        <taxon>Eurotiales</taxon>
        <taxon>Aspergillaceae</taxon>
        <taxon>Aspergillus</taxon>
        <taxon>Aspergillus subgen. Circumdati</taxon>
    </lineage>
</organism>
<dbReference type="Proteomes" id="UP000249497">
    <property type="component" value="Unassembled WGS sequence"/>
</dbReference>
<name>A0A8T8XEU2_ASPJA</name>
<proteinExistence type="predicted"/>
<dbReference type="PANTHER" id="PTHR47685">
    <property type="entry name" value="MAGNESIUM TRANSPORT PROTEIN CORA"/>
    <property type="match status" value="1"/>
</dbReference>
<reference evidence="2 3" key="1">
    <citation type="submission" date="2018-02" db="EMBL/GenBank/DDBJ databases">
        <title>The genomes of Aspergillus section Nigri reveals drivers in fungal speciation.</title>
        <authorList>
            <consortium name="DOE Joint Genome Institute"/>
            <person name="Vesth T.C."/>
            <person name="Nybo J."/>
            <person name="Theobald S."/>
            <person name="Brandl J."/>
            <person name="Frisvad J.C."/>
            <person name="Nielsen K.F."/>
            <person name="Lyhne E.K."/>
            <person name="Kogle M.E."/>
            <person name="Kuo A."/>
            <person name="Riley R."/>
            <person name="Clum A."/>
            <person name="Nolan M."/>
            <person name="Lipzen A."/>
            <person name="Salamov A."/>
            <person name="Henrissat B."/>
            <person name="Wiebenga A."/>
            <person name="De vries R.P."/>
            <person name="Grigoriev I.V."/>
            <person name="Mortensen U.H."/>
            <person name="Andersen M.R."/>
            <person name="Baker S.E."/>
        </authorList>
    </citation>
    <scope>NUCLEOTIDE SEQUENCE [LARGE SCALE GENOMIC DNA]</scope>
    <source>
        <strain evidence="2 3">CBS 114.51</strain>
    </source>
</reference>
<dbReference type="Pfam" id="PF01544">
    <property type="entry name" value="CorA"/>
    <property type="match status" value="1"/>
</dbReference>
<dbReference type="GeneID" id="37176918"/>
<evidence type="ECO:0008006" key="4">
    <source>
        <dbReference type="Google" id="ProtNLM"/>
    </source>
</evidence>
<dbReference type="PANTHER" id="PTHR47685:SF1">
    <property type="entry name" value="MAGNESIUM TRANSPORT PROTEIN CORA"/>
    <property type="match status" value="1"/>
</dbReference>
<evidence type="ECO:0000313" key="2">
    <source>
        <dbReference type="EMBL" id="RAH86813.1"/>
    </source>
</evidence>
<dbReference type="InterPro" id="IPR002523">
    <property type="entry name" value="MgTranspt_CorA/ZnTranspt_ZntB"/>
</dbReference>
<evidence type="ECO:0000313" key="3">
    <source>
        <dbReference type="Proteomes" id="UP000249497"/>
    </source>
</evidence>
<keyword evidence="1" id="KW-1133">Transmembrane helix</keyword>